<keyword evidence="2" id="KW-1185">Reference proteome</keyword>
<dbReference type="EMBL" id="JAYRBN010000063">
    <property type="protein sequence ID" value="KAL2738295.1"/>
    <property type="molecule type" value="Genomic_DNA"/>
</dbReference>
<name>A0ABD2C0D6_VESMC</name>
<dbReference type="Proteomes" id="UP001607303">
    <property type="component" value="Unassembled WGS sequence"/>
</dbReference>
<accession>A0ABD2C0D6</accession>
<sequence>MSPRNHDDLLTQIFVNRSSMKDLHALPNKCPKEKIKLALWQKCLDLLELPDNVQLFYQTEIIQRFNEKKEENN</sequence>
<gene>
    <name evidence="1" type="ORF">V1477_011654</name>
</gene>
<proteinExistence type="predicted"/>
<reference evidence="1 2" key="1">
    <citation type="journal article" date="2024" name="Ann. Entomol. Soc. Am.">
        <title>Genomic analyses of the southern and eastern yellowjacket wasps (Hymenoptera: Vespidae) reveal evolutionary signatures of social life.</title>
        <authorList>
            <person name="Catto M.A."/>
            <person name="Caine P.B."/>
            <person name="Orr S.E."/>
            <person name="Hunt B.G."/>
            <person name="Goodisman M.A.D."/>
        </authorList>
    </citation>
    <scope>NUCLEOTIDE SEQUENCE [LARGE SCALE GENOMIC DNA]</scope>
    <source>
        <strain evidence="1">232</strain>
        <tissue evidence="1">Head and thorax</tissue>
    </source>
</reference>
<dbReference type="AlphaFoldDB" id="A0ABD2C0D6"/>
<organism evidence="1 2">
    <name type="scientific">Vespula maculifrons</name>
    <name type="common">Eastern yellow jacket</name>
    <name type="synonym">Wasp</name>
    <dbReference type="NCBI Taxonomy" id="7453"/>
    <lineage>
        <taxon>Eukaryota</taxon>
        <taxon>Metazoa</taxon>
        <taxon>Ecdysozoa</taxon>
        <taxon>Arthropoda</taxon>
        <taxon>Hexapoda</taxon>
        <taxon>Insecta</taxon>
        <taxon>Pterygota</taxon>
        <taxon>Neoptera</taxon>
        <taxon>Endopterygota</taxon>
        <taxon>Hymenoptera</taxon>
        <taxon>Apocrita</taxon>
        <taxon>Aculeata</taxon>
        <taxon>Vespoidea</taxon>
        <taxon>Vespidae</taxon>
        <taxon>Vespinae</taxon>
        <taxon>Vespula</taxon>
    </lineage>
</organism>
<evidence type="ECO:0000313" key="2">
    <source>
        <dbReference type="Proteomes" id="UP001607303"/>
    </source>
</evidence>
<comment type="caution">
    <text evidence="1">The sequence shown here is derived from an EMBL/GenBank/DDBJ whole genome shotgun (WGS) entry which is preliminary data.</text>
</comment>
<protein>
    <submittedName>
        <fullName evidence="1">Uncharacterized protein</fullName>
    </submittedName>
</protein>
<evidence type="ECO:0000313" key="1">
    <source>
        <dbReference type="EMBL" id="KAL2738295.1"/>
    </source>
</evidence>